<name>A0ABD0LB63_9CAEN</name>
<dbReference type="EMBL" id="JACVVK020000067">
    <property type="protein sequence ID" value="KAK7496480.1"/>
    <property type="molecule type" value="Genomic_DNA"/>
</dbReference>
<dbReference type="Proteomes" id="UP001519460">
    <property type="component" value="Unassembled WGS sequence"/>
</dbReference>
<evidence type="ECO:0000313" key="2">
    <source>
        <dbReference type="Proteomes" id="UP001519460"/>
    </source>
</evidence>
<keyword evidence="2" id="KW-1185">Reference proteome</keyword>
<organism evidence="1 2">
    <name type="scientific">Batillaria attramentaria</name>
    <dbReference type="NCBI Taxonomy" id="370345"/>
    <lineage>
        <taxon>Eukaryota</taxon>
        <taxon>Metazoa</taxon>
        <taxon>Spiralia</taxon>
        <taxon>Lophotrochozoa</taxon>
        <taxon>Mollusca</taxon>
        <taxon>Gastropoda</taxon>
        <taxon>Caenogastropoda</taxon>
        <taxon>Sorbeoconcha</taxon>
        <taxon>Cerithioidea</taxon>
        <taxon>Batillariidae</taxon>
        <taxon>Batillaria</taxon>
    </lineage>
</organism>
<accession>A0ABD0LB63</accession>
<dbReference type="AlphaFoldDB" id="A0ABD0LB63"/>
<proteinExistence type="predicted"/>
<comment type="caution">
    <text evidence="1">The sequence shown here is derived from an EMBL/GenBank/DDBJ whole genome shotgun (WGS) entry which is preliminary data.</text>
</comment>
<reference evidence="1 2" key="1">
    <citation type="journal article" date="2023" name="Sci. Data">
        <title>Genome assembly of the Korean intertidal mud-creeper Batillaria attramentaria.</title>
        <authorList>
            <person name="Patra A.K."/>
            <person name="Ho P.T."/>
            <person name="Jun S."/>
            <person name="Lee S.J."/>
            <person name="Kim Y."/>
            <person name="Won Y.J."/>
        </authorList>
    </citation>
    <scope>NUCLEOTIDE SEQUENCE [LARGE SCALE GENOMIC DNA]</scope>
    <source>
        <strain evidence="1">Wonlab-2016</strain>
    </source>
</reference>
<gene>
    <name evidence="1" type="ORF">BaRGS_00012402</name>
</gene>
<protein>
    <submittedName>
        <fullName evidence="1">Uncharacterized protein</fullName>
    </submittedName>
</protein>
<sequence length="108" mass="12220">MCVNDSFYIYHSKKQARYSGRSVNGVVAAAGDRWVFVCRSKSQRPYKSRRDHEFLPWWRSVMHNYGVSTEAVAMSKGCCSERPRTVVTDTFVQFCSSGNMSGGGHLKV</sequence>
<evidence type="ECO:0000313" key="1">
    <source>
        <dbReference type="EMBL" id="KAK7496480.1"/>
    </source>
</evidence>